<keyword evidence="9" id="KW-1185">Reference proteome</keyword>
<dbReference type="InterPro" id="IPR011990">
    <property type="entry name" value="TPR-like_helical_dom_sf"/>
</dbReference>
<dbReference type="InterPro" id="IPR036465">
    <property type="entry name" value="vWFA_dom_sf"/>
</dbReference>
<reference evidence="8 9" key="1">
    <citation type="submission" date="2023-12" db="EMBL/GenBank/DDBJ databases">
        <title>the genome sequence of Hyalangium sp. s54d21.</title>
        <authorList>
            <person name="Zhang X."/>
        </authorList>
    </citation>
    <scope>NUCLEOTIDE SEQUENCE [LARGE SCALE GENOMIC DNA]</scope>
    <source>
        <strain evidence="9">s54d21</strain>
    </source>
</reference>
<dbReference type="SUPFAM" id="SSF48452">
    <property type="entry name" value="TPR-like"/>
    <property type="match status" value="1"/>
</dbReference>
<dbReference type="Proteomes" id="UP001291309">
    <property type="component" value="Unassembled WGS sequence"/>
</dbReference>
<organism evidence="8 9">
    <name type="scientific">Hyalangium rubrum</name>
    <dbReference type="NCBI Taxonomy" id="3103134"/>
    <lineage>
        <taxon>Bacteria</taxon>
        <taxon>Pseudomonadati</taxon>
        <taxon>Myxococcota</taxon>
        <taxon>Myxococcia</taxon>
        <taxon>Myxococcales</taxon>
        <taxon>Cystobacterineae</taxon>
        <taxon>Archangiaceae</taxon>
        <taxon>Hyalangium</taxon>
    </lineage>
</organism>
<dbReference type="Pfam" id="PF13519">
    <property type="entry name" value="VWA_2"/>
    <property type="match status" value="1"/>
</dbReference>
<protein>
    <submittedName>
        <fullName evidence="8">VWA domain-containing protein</fullName>
    </submittedName>
</protein>
<name>A0ABU5H3N6_9BACT</name>
<feature type="domain" description="VWFA" evidence="7">
    <location>
        <begin position="89"/>
        <end position="279"/>
    </location>
</feature>
<evidence type="ECO:0000313" key="8">
    <source>
        <dbReference type="EMBL" id="MDY7227970.1"/>
    </source>
</evidence>
<proteinExistence type="predicted"/>
<feature type="region of interest" description="Disordered" evidence="5">
    <location>
        <begin position="507"/>
        <end position="662"/>
    </location>
</feature>
<feature type="transmembrane region" description="Helical" evidence="6">
    <location>
        <begin position="58"/>
        <end position="77"/>
    </location>
</feature>
<dbReference type="InterPro" id="IPR050768">
    <property type="entry name" value="UPF0353/GerABKA_families"/>
</dbReference>
<dbReference type="PROSITE" id="PS50234">
    <property type="entry name" value="VWFA"/>
    <property type="match status" value="1"/>
</dbReference>
<dbReference type="Gene3D" id="3.40.50.410">
    <property type="entry name" value="von Willebrand factor, type A domain"/>
    <property type="match status" value="1"/>
</dbReference>
<comment type="caution">
    <text evidence="8">The sequence shown here is derived from an EMBL/GenBank/DDBJ whole genome shotgun (WGS) entry which is preliminary data.</text>
</comment>
<feature type="compositionally biased region" description="Low complexity" evidence="5">
    <location>
        <begin position="511"/>
        <end position="520"/>
    </location>
</feature>
<dbReference type="RefSeq" id="WP_321546698.1">
    <property type="nucleotide sequence ID" value="NZ_JAXIVS010000005.1"/>
</dbReference>
<evidence type="ECO:0000313" key="9">
    <source>
        <dbReference type="Proteomes" id="UP001291309"/>
    </source>
</evidence>
<evidence type="ECO:0000256" key="4">
    <source>
        <dbReference type="ARBA" id="ARBA00023136"/>
    </source>
</evidence>
<feature type="compositionally biased region" description="Basic and acidic residues" evidence="5">
    <location>
        <begin position="614"/>
        <end position="639"/>
    </location>
</feature>
<dbReference type="PANTHER" id="PTHR22550:SF5">
    <property type="entry name" value="LEUCINE ZIPPER PROTEIN 4"/>
    <property type="match status" value="1"/>
</dbReference>
<evidence type="ECO:0000256" key="3">
    <source>
        <dbReference type="ARBA" id="ARBA00022989"/>
    </source>
</evidence>
<evidence type="ECO:0000256" key="2">
    <source>
        <dbReference type="ARBA" id="ARBA00022692"/>
    </source>
</evidence>
<feature type="compositionally biased region" description="Gly residues" evidence="5">
    <location>
        <begin position="540"/>
        <end position="565"/>
    </location>
</feature>
<evidence type="ECO:0000256" key="5">
    <source>
        <dbReference type="SAM" id="MobiDB-lite"/>
    </source>
</evidence>
<keyword evidence="1" id="KW-1003">Cell membrane</keyword>
<keyword evidence="4 6" id="KW-0472">Membrane</keyword>
<gene>
    <name evidence="8" type="ORF">SYV04_16250</name>
</gene>
<dbReference type="InterPro" id="IPR002035">
    <property type="entry name" value="VWF_A"/>
</dbReference>
<dbReference type="SMART" id="SM00327">
    <property type="entry name" value="VWA"/>
    <property type="match status" value="1"/>
</dbReference>
<sequence length="662" mass="72009">MIGFEHAWAFVLALPWTLLVVAVFGQQREALEWLRARMAEKAFARITVYARIRPRWHFLWLWAMGALLIAAATGPYTESLGPVKRESRDIVLIVDVSLSMLAPDVPPDPVTGKKHDNRLEAAKAFGAELMDALPDSRFALLSFAGNASVHSPITVDRHAVRTQLKALRSYRSTQLTGSEFGQALGTVVHLWRHREHPLQVVLLSDGDVSSEPEPFDAQLDALENLQIPVHTVVFGGDEDISMEVYDPEDIAAETAKPRVMASFSTRRNEETLSRISQRTDGEALRSDESWVKDLLPAVESVPARAVSLTHPSRRDWSWLLVSLFAGLFIAESRVFRRKLPVVAALLLSVQWMGCSSDELSAHRLNEEGRERFKEEDWKAAGAAFEQSSAFQVRPWVPTHNLAMAHERRGLYAESHRLMEQAIVMDPDFVEGFFGDGAVLYQWGQAEFHLENCRAERTRELWTRSRERFAQAEARSGSWGDVGARAATNRSFLEQRLEWLSQEEERCANTPDAGADGGVPDAGEDGGVDGGAPDAGEDGGADAGSDGGSDGGADGGGDAGSDGGSDGGRDAGSDAGDEEGSGEEEPGDGGEGDEPDGGDPEDGPDGGVPSGGLTEEERARVAAELERARKASDEKLDSWHQVRGSQLRLGERKDGGGGNPVKW</sequence>
<evidence type="ECO:0000259" key="7">
    <source>
        <dbReference type="PROSITE" id="PS50234"/>
    </source>
</evidence>
<feature type="compositionally biased region" description="Acidic residues" evidence="5">
    <location>
        <begin position="574"/>
        <end position="603"/>
    </location>
</feature>
<evidence type="ECO:0000256" key="6">
    <source>
        <dbReference type="SAM" id="Phobius"/>
    </source>
</evidence>
<dbReference type="Gene3D" id="1.25.40.10">
    <property type="entry name" value="Tetratricopeptide repeat domain"/>
    <property type="match status" value="1"/>
</dbReference>
<dbReference type="SUPFAM" id="SSF53300">
    <property type="entry name" value="vWA-like"/>
    <property type="match status" value="1"/>
</dbReference>
<dbReference type="PANTHER" id="PTHR22550">
    <property type="entry name" value="SPORE GERMINATION PROTEIN"/>
    <property type="match status" value="1"/>
</dbReference>
<feature type="transmembrane region" description="Helical" evidence="6">
    <location>
        <begin position="6"/>
        <end position="25"/>
    </location>
</feature>
<keyword evidence="3 6" id="KW-1133">Transmembrane helix</keyword>
<accession>A0ABU5H3N6</accession>
<dbReference type="EMBL" id="JAXIVS010000005">
    <property type="protein sequence ID" value="MDY7227970.1"/>
    <property type="molecule type" value="Genomic_DNA"/>
</dbReference>
<keyword evidence="2 6" id="KW-0812">Transmembrane</keyword>
<evidence type="ECO:0000256" key="1">
    <source>
        <dbReference type="ARBA" id="ARBA00022475"/>
    </source>
</evidence>